<gene>
    <name evidence="2" type="ORF">NM203_27290</name>
</gene>
<keyword evidence="1" id="KW-0812">Transmembrane</keyword>
<dbReference type="Proteomes" id="UP001651690">
    <property type="component" value="Unassembled WGS sequence"/>
</dbReference>
<proteinExistence type="predicted"/>
<organism evidence="2 3">
    <name type="scientific">Mycolicibacterium arenosum</name>
    <dbReference type="NCBI Taxonomy" id="2952157"/>
    <lineage>
        <taxon>Bacteria</taxon>
        <taxon>Bacillati</taxon>
        <taxon>Actinomycetota</taxon>
        <taxon>Actinomycetes</taxon>
        <taxon>Mycobacteriales</taxon>
        <taxon>Mycobacteriaceae</taxon>
        <taxon>Mycolicibacterium</taxon>
    </lineage>
</organism>
<feature type="transmembrane region" description="Helical" evidence="1">
    <location>
        <begin position="12"/>
        <end position="34"/>
    </location>
</feature>
<accession>A0ABT1M9Q3</accession>
<evidence type="ECO:0000256" key="1">
    <source>
        <dbReference type="SAM" id="Phobius"/>
    </source>
</evidence>
<dbReference type="RefSeq" id="WP_255063739.1">
    <property type="nucleotide sequence ID" value="NZ_JANDBD010000013.1"/>
</dbReference>
<comment type="caution">
    <text evidence="2">The sequence shown here is derived from an EMBL/GenBank/DDBJ whole genome shotgun (WGS) entry which is preliminary data.</text>
</comment>
<keyword evidence="1" id="KW-0472">Membrane</keyword>
<reference evidence="2 3" key="1">
    <citation type="submission" date="2022-06" db="EMBL/GenBank/DDBJ databases">
        <title>Mycolicibacterium sp. CAU 1645 isolated from seawater.</title>
        <authorList>
            <person name="Kim W."/>
        </authorList>
    </citation>
    <scope>NUCLEOTIDE SEQUENCE [LARGE SCALE GENOMIC DNA]</scope>
    <source>
        <strain evidence="2 3">CAU 1645</strain>
    </source>
</reference>
<dbReference type="EMBL" id="JANDBD010000013">
    <property type="protein sequence ID" value="MCP9275898.1"/>
    <property type="molecule type" value="Genomic_DNA"/>
</dbReference>
<sequence>MNEITRTTTPKGVTRIGMVLGVGAAFAMGVFGIGHSSPAHSSSLAGSGDAPANTTYSQPVVAGMNMGATATWAPPATTEATAMAVPAIKAH</sequence>
<evidence type="ECO:0000313" key="3">
    <source>
        <dbReference type="Proteomes" id="UP001651690"/>
    </source>
</evidence>
<keyword evidence="3" id="KW-1185">Reference proteome</keyword>
<name>A0ABT1M9Q3_9MYCO</name>
<keyword evidence="1" id="KW-1133">Transmembrane helix</keyword>
<protein>
    <submittedName>
        <fullName evidence="2">Uncharacterized protein</fullName>
    </submittedName>
</protein>
<evidence type="ECO:0000313" key="2">
    <source>
        <dbReference type="EMBL" id="MCP9275898.1"/>
    </source>
</evidence>